<organism evidence="4">
    <name type="scientific">Oryza brachyantha</name>
    <name type="common">malo sina</name>
    <dbReference type="NCBI Taxonomy" id="4533"/>
    <lineage>
        <taxon>Eukaryota</taxon>
        <taxon>Viridiplantae</taxon>
        <taxon>Streptophyta</taxon>
        <taxon>Embryophyta</taxon>
        <taxon>Tracheophyta</taxon>
        <taxon>Spermatophyta</taxon>
        <taxon>Magnoliopsida</taxon>
        <taxon>Liliopsida</taxon>
        <taxon>Poales</taxon>
        <taxon>Poaceae</taxon>
        <taxon>BOP clade</taxon>
        <taxon>Oryzoideae</taxon>
        <taxon>Oryzeae</taxon>
        <taxon>Oryzinae</taxon>
        <taxon>Oryza</taxon>
    </lineage>
</organism>
<feature type="compositionally biased region" description="Acidic residues" evidence="2">
    <location>
        <begin position="25"/>
        <end position="34"/>
    </location>
</feature>
<dbReference type="PANTHER" id="PTHR31662:SF13">
    <property type="entry name" value="OS09G0287600 PROTEIN"/>
    <property type="match status" value="1"/>
</dbReference>
<dbReference type="Proteomes" id="UP000006038">
    <property type="component" value="Unassembled WGS sequence"/>
</dbReference>
<reference evidence="4" key="1">
    <citation type="submission" date="2013-04" db="UniProtKB">
        <authorList>
            <consortium name="EnsemblPlants"/>
        </authorList>
    </citation>
    <scope>IDENTIFICATION</scope>
</reference>
<feature type="compositionally biased region" description="Low complexity" evidence="2">
    <location>
        <begin position="14"/>
        <end position="24"/>
    </location>
</feature>
<feature type="compositionally biased region" description="Pro residues" evidence="2">
    <location>
        <begin position="1"/>
        <end position="13"/>
    </location>
</feature>
<protein>
    <recommendedName>
        <fullName evidence="3">Glabrous enhancer-binding protein-like DBD domain-containing protein</fullName>
    </recommendedName>
</protein>
<keyword evidence="5" id="KW-1185">Reference proteome</keyword>
<dbReference type="OMA" id="IATKPRC"/>
<name>J3LHI0_ORYBR</name>
<dbReference type="InterPro" id="IPR007592">
    <property type="entry name" value="GEBP"/>
</dbReference>
<dbReference type="eggNOG" id="ENOG502R5TF">
    <property type="taxonomic scope" value="Eukaryota"/>
</dbReference>
<feature type="compositionally biased region" description="Acidic residues" evidence="2">
    <location>
        <begin position="83"/>
        <end position="97"/>
    </location>
</feature>
<feature type="compositionally biased region" description="Acidic residues" evidence="2">
    <location>
        <begin position="50"/>
        <end position="66"/>
    </location>
</feature>
<dbReference type="PANTHER" id="PTHR31662">
    <property type="entry name" value="BNAANNG10740D PROTEIN-RELATED"/>
    <property type="match status" value="1"/>
</dbReference>
<proteinExistence type="inferred from homology"/>
<dbReference type="GO" id="GO:0005634">
    <property type="term" value="C:nucleus"/>
    <property type="evidence" value="ECO:0007669"/>
    <property type="project" value="TreeGrafter"/>
</dbReference>
<sequence length="303" mass="33565">MVRSARPPPPPPEVSSSLETSSGSDSEDESEEEAIPTRPAPVVPNKGEESDSSDEEESEDEEEEEDMVKSSATKSRAPPPENLEGEDSSEEEVDEPSESEKAPPLPLNPAPKQWAEENGPKNSTPKKQAFQRSWSTEDEVRILEALAAHREEHGALPHVDALVASLAGIFDKAGCDRRGLQVKIGFLKRRYEAIAQKGESPGKGHDRRLFDLSQRIWGSQAANGATRGFDEMSELYPHLAEEVKAWEVKHPGLFKRHFGRLDDNKARALDMKLKKQRLSEITLEMRGSDLTEKVGKAIAELIE</sequence>
<evidence type="ECO:0000256" key="2">
    <source>
        <dbReference type="SAM" id="MobiDB-lite"/>
    </source>
</evidence>
<dbReference type="Pfam" id="PF04504">
    <property type="entry name" value="GeBP-like_DBD"/>
    <property type="match status" value="1"/>
</dbReference>
<dbReference type="GO" id="GO:0006355">
    <property type="term" value="P:regulation of DNA-templated transcription"/>
    <property type="evidence" value="ECO:0007669"/>
    <property type="project" value="InterPro"/>
</dbReference>
<feature type="region of interest" description="Disordered" evidence="2">
    <location>
        <begin position="1"/>
        <end position="134"/>
    </location>
</feature>
<evidence type="ECO:0000313" key="4">
    <source>
        <dbReference type="EnsemblPlants" id="OB02G40970.1"/>
    </source>
</evidence>
<feature type="compositionally biased region" description="Polar residues" evidence="2">
    <location>
        <begin position="120"/>
        <end position="134"/>
    </location>
</feature>
<dbReference type="Gramene" id="OB02G40970.1">
    <property type="protein sequence ID" value="OB02G40970.1"/>
    <property type="gene ID" value="OB02G40970"/>
</dbReference>
<dbReference type="InterPro" id="IPR053932">
    <property type="entry name" value="GeBP-like_DBD"/>
</dbReference>
<accession>J3LHI0</accession>
<feature type="domain" description="Glabrous enhancer-binding protein-like DBD" evidence="3">
    <location>
        <begin position="130"/>
        <end position="218"/>
    </location>
</feature>
<dbReference type="STRING" id="4533.J3LHI0"/>
<comment type="similarity">
    <text evidence="1">Belongs to the GeBP family.</text>
</comment>
<evidence type="ECO:0000256" key="1">
    <source>
        <dbReference type="ARBA" id="ARBA00010820"/>
    </source>
</evidence>
<evidence type="ECO:0000313" key="5">
    <source>
        <dbReference type="Proteomes" id="UP000006038"/>
    </source>
</evidence>
<dbReference type="HOGENOM" id="CLU_076462_1_0_1"/>
<dbReference type="EnsemblPlants" id="OB02G40970.1">
    <property type="protein sequence ID" value="OB02G40970.1"/>
    <property type="gene ID" value="OB02G40970"/>
</dbReference>
<dbReference type="AlphaFoldDB" id="J3LHI0"/>
<evidence type="ECO:0000259" key="3">
    <source>
        <dbReference type="Pfam" id="PF04504"/>
    </source>
</evidence>